<organism evidence="2 3">
    <name type="scientific">Portunus trituberculatus</name>
    <name type="common">Swimming crab</name>
    <name type="synonym">Neptunus trituberculatus</name>
    <dbReference type="NCBI Taxonomy" id="210409"/>
    <lineage>
        <taxon>Eukaryota</taxon>
        <taxon>Metazoa</taxon>
        <taxon>Ecdysozoa</taxon>
        <taxon>Arthropoda</taxon>
        <taxon>Crustacea</taxon>
        <taxon>Multicrustacea</taxon>
        <taxon>Malacostraca</taxon>
        <taxon>Eumalacostraca</taxon>
        <taxon>Eucarida</taxon>
        <taxon>Decapoda</taxon>
        <taxon>Pleocyemata</taxon>
        <taxon>Brachyura</taxon>
        <taxon>Eubrachyura</taxon>
        <taxon>Portunoidea</taxon>
        <taxon>Portunidae</taxon>
        <taxon>Portuninae</taxon>
        <taxon>Portunus</taxon>
    </lineage>
</organism>
<feature type="region of interest" description="Disordered" evidence="1">
    <location>
        <begin position="1"/>
        <end position="46"/>
    </location>
</feature>
<evidence type="ECO:0000313" key="2">
    <source>
        <dbReference type="EMBL" id="MPC81290.1"/>
    </source>
</evidence>
<sequence length="63" mass="7312">MPPDRLARSSVPPRRSGQTFKHRKARQDHGAYRNELKNKNTTPNKKMTTYTSFCFEVNATETN</sequence>
<name>A0A5B7I9X5_PORTR</name>
<keyword evidence="3" id="KW-1185">Reference proteome</keyword>
<feature type="compositionally biased region" description="Basic and acidic residues" evidence="1">
    <location>
        <begin position="27"/>
        <end position="38"/>
    </location>
</feature>
<dbReference type="AlphaFoldDB" id="A0A5B7I9X5"/>
<accession>A0A5B7I9X5</accession>
<evidence type="ECO:0000313" key="3">
    <source>
        <dbReference type="Proteomes" id="UP000324222"/>
    </source>
</evidence>
<comment type="caution">
    <text evidence="2">The sequence shown here is derived from an EMBL/GenBank/DDBJ whole genome shotgun (WGS) entry which is preliminary data.</text>
</comment>
<gene>
    <name evidence="2" type="ORF">E2C01_075897</name>
</gene>
<protein>
    <submittedName>
        <fullName evidence="2">Uncharacterized protein</fullName>
    </submittedName>
</protein>
<reference evidence="2 3" key="1">
    <citation type="submission" date="2019-05" db="EMBL/GenBank/DDBJ databases">
        <title>Another draft genome of Portunus trituberculatus and its Hox gene families provides insights of decapod evolution.</title>
        <authorList>
            <person name="Jeong J.-H."/>
            <person name="Song I."/>
            <person name="Kim S."/>
            <person name="Choi T."/>
            <person name="Kim D."/>
            <person name="Ryu S."/>
            <person name="Kim W."/>
        </authorList>
    </citation>
    <scope>NUCLEOTIDE SEQUENCE [LARGE SCALE GENOMIC DNA]</scope>
    <source>
        <tissue evidence="2">Muscle</tissue>
    </source>
</reference>
<proteinExistence type="predicted"/>
<evidence type="ECO:0000256" key="1">
    <source>
        <dbReference type="SAM" id="MobiDB-lite"/>
    </source>
</evidence>
<dbReference type="EMBL" id="VSRR010056524">
    <property type="protein sequence ID" value="MPC81290.1"/>
    <property type="molecule type" value="Genomic_DNA"/>
</dbReference>
<dbReference type="Proteomes" id="UP000324222">
    <property type="component" value="Unassembled WGS sequence"/>
</dbReference>